<dbReference type="EMBL" id="JAUOTP010000002">
    <property type="protein sequence ID" value="MDO6413575.1"/>
    <property type="molecule type" value="Genomic_DNA"/>
</dbReference>
<comment type="caution">
    <text evidence="1">The sequence shown here is derived from an EMBL/GenBank/DDBJ whole genome shotgun (WGS) entry which is preliminary data.</text>
</comment>
<accession>A0ABT8Y5H2</accession>
<keyword evidence="2" id="KW-1185">Reference proteome</keyword>
<evidence type="ECO:0000313" key="2">
    <source>
        <dbReference type="Proteomes" id="UP001169764"/>
    </source>
</evidence>
<gene>
    <name evidence="1" type="ORF">Q4F19_04190</name>
</gene>
<proteinExistence type="predicted"/>
<protein>
    <submittedName>
        <fullName evidence="1">Uncharacterized protein</fullName>
    </submittedName>
</protein>
<evidence type="ECO:0000313" key="1">
    <source>
        <dbReference type="EMBL" id="MDO6413575.1"/>
    </source>
</evidence>
<reference evidence="1" key="1">
    <citation type="submission" date="2023-07" db="EMBL/GenBank/DDBJ databases">
        <authorList>
            <person name="Kim M."/>
        </authorList>
    </citation>
    <scope>NUCLEOTIDE SEQUENCE</scope>
    <source>
        <strain evidence="1">BIUV-7</strain>
    </source>
</reference>
<name>A0ABT8Y5H2_9SPHN</name>
<dbReference type="Proteomes" id="UP001169764">
    <property type="component" value="Unassembled WGS sequence"/>
</dbReference>
<organism evidence="1 2">
    <name type="scientific">Sphingomonas natans</name>
    <dbReference type="NCBI Taxonomy" id="3063330"/>
    <lineage>
        <taxon>Bacteria</taxon>
        <taxon>Pseudomonadati</taxon>
        <taxon>Pseudomonadota</taxon>
        <taxon>Alphaproteobacteria</taxon>
        <taxon>Sphingomonadales</taxon>
        <taxon>Sphingomonadaceae</taxon>
        <taxon>Sphingomonas</taxon>
    </lineage>
</organism>
<sequence length="415" mass="47027">MIANESVDRLFSLLKQNQEWEYNSLKTRKALESFLNDLLGLASKKDGSSLFRSLHKPSFKGCYIGYSPFIRVFKGLRDAGFIEVKLGFYSRREDGGDGTAARMKGTRALFEFLLGYGITPSNYGDHFRFITGSPDQVRDPVRLRASKKSDFWHPLRGRRLPIDMADPRVESLVYQMQGLNGFVARHVFTGCVFEGFFRQFNQGRYDKGGRVYAIGNFQNMEREKRPGIRINGERVCEVDVSASHLTIAYHLLGIPLPDVDDLYAGSGIDNRNVVKRFVTATLGAGKIPRQWPKGSKIDYLKREFGIRKKDWDYTTEELSRLQRDYPFAMVKAAVVKALPILLKWQDSGFTWADLQYRESLGLIATLEELAFRHGIPALPLHDSVIVPASKAALVGRVMIQAFCEHAGVLVRVKTK</sequence>